<name>A0A9D1HTX8_9FIRM</name>
<dbReference type="SMART" id="SM00729">
    <property type="entry name" value="Elp3"/>
    <property type="match status" value="1"/>
</dbReference>
<dbReference type="GO" id="GO:0003824">
    <property type="term" value="F:catalytic activity"/>
    <property type="evidence" value="ECO:0007669"/>
    <property type="project" value="InterPro"/>
</dbReference>
<dbReference type="PROSITE" id="PS51918">
    <property type="entry name" value="RADICAL_SAM"/>
    <property type="match status" value="1"/>
</dbReference>
<evidence type="ECO:0000313" key="3">
    <source>
        <dbReference type="Proteomes" id="UP000824088"/>
    </source>
</evidence>
<dbReference type="CDD" id="cd01335">
    <property type="entry name" value="Radical_SAM"/>
    <property type="match status" value="1"/>
</dbReference>
<comment type="caution">
    <text evidence="2">The sequence shown here is derived from an EMBL/GenBank/DDBJ whole genome shotgun (WGS) entry which is preliminary data.</text>
</comment>
<evidence type="ECO:0000259" key="1">
    <source>
        <dbReference type="PROSITE" id="PS51918"/>
    </source>
</evidence>
<dbReference type="NCBIfam" id="TIGR03960">
    <property type="entry name" value="rSAM_fuse_unch"/>
    <property type="match status" value="1"/>
</dbReference>
<dbReference type="InterPro" id="IPR006638">
    <property type="entry name" value="Elp3/MiaA/NifB-like_rSAM"/>
</dbReference>
<dbReference type="GO" id="GO:0051536">
    <property type="term" value="F:iron-sulfur cluster binding"/>
    <property type="evidence" value="ECO:0007669"/>
    <property type="project" value="InterPro"/>
</dbReference>
<dbReference type="InterPro" id="IPR023862">
    <property type="entry name" value="CHP03960_rSAM"/>
</dbReference>
<organism evidence="2 3">
    <name type="scientific">Candidatus Limadaptatus stercorigallinarum</name>
    <dbReference type="NCBI Taxonomy" id="2840845"/>
    <lineage>
        <taxon>Bacteria</taxon>
        <taxon>Bacillati</taxon>
        <taxon>Bacillota</taxon>
        <taxon>Clostridia</taxon>
        <taxon>Eubacteriales</taxon>
        <taxon>Candidatus Limadaptatus</taxon>
    </lineage>
</organism>
<dbReference type="AlphaFoldDB" id="A0A9D1HTX8"/>
<dbReference type="CDD" id="cd02065">
    <property type="entry name" value="B12-binding_like"/>
    <property type="match status" value="1"/>
</dbReference>
<feature type="domain" description="Radical SAM core" evidence="1">
    <location>
        <begin position="237"/>
        <end position="468"/>
    </location>
</feature>
<dbReference type="InterPro" id="IPR023404">
    <property type="entry name" value="rSAM_horseshoe"/>
</dbReference>
<dbReference type="EMBL" id="DVMN01000057">
    <property type="protein sequence ID" value="HIU21250.1"/>
    <property type="molecule type" value="Genomic_DNA"/>
</dbReference>
<dbReference type="Proteomes" id="UP000824088">
    <property type="component" value="Unassembled WGS sequence"/>
</dbReference>
<protein>
    <submittedName>
        <fullName evidence="2">TIGR03960 family B12-binding radical SAM protein</fullName>
    </submittedName>
</protein>
<dbReference type="SFLD" id="SFLDG01082">
    <property type="entry name" value="B12-binding_domain_containing"/>
    <property type="match status" value="1"/>
</dbReference>
<dbReference type="Gene3D" id="3.80.30.20">
    <property type="entry name" value="tm_1862 like domain"/>
    <property type="match status" value="1"/>
</dbReference>
<sequence>MENFGDRLFPLLTQAEKPARYTGGEWNAVKKTGPVRARFCLCFPDLYEIGMSNLGLQILYGEINARDGFAAERCYAPAEDMAALLRKNGIPLLSLETATPLKEFDMIGFSVQFELLYTGILYMLDLAGIPFRAEDRGEDFPIIMAGGPCTVNPEPFADFFDCIVIGEGEGVDLALLELVAEGKEKGWSKREVLRRAKEITGVYVPSMLAEGERVTKAVYKDFEHAPYPLRPVVANTEAVHDRAVIELYRGCASGCRFCQAGFWYRPIRERSPERCAEYAKEIVNNTGYGEIAMCSLSTGDYSGLRPLMDGLRGFVHENKVNLSLPSLRLSSFSGDIAQESRRSSLTFAPEAGTQRLRNVINKNVTDAEIDNVAKAFEAGYDSVKLYFMLGLPTETDEDIAGIAAICSRLRELYFRTRGKRGPNISVSCAVFIPKPCTPFQWEAQISFGEMLRKQNYLRGLLRRIKGVSFSWHGAESSVLEAALARGDRRLSRVTERAYALGAKFDSWSEKFDWEAWTRAFDECGVDMSEYTGAIDTEKVLPWDFIDTGVSKRYLLAERERAYLGVTTPSCREGCNACGASKLGRCTVI</sequence>
<reference evidence="2" key="2">
    <citation type="journal article" date="2021" name="PeerJ">
        <title>Extensive microbial diversity within the chicken gut microbiome revealed by metagenomics and culture.</title>
        <authorList>
            <person name="Gilroy R."/>
            <person name="Ravi A."/>
            <person name="Getino M."/>
            <person name="Pursley I."/>
            <person name="Horton D.L."/>
            <person name="Alikhan N.F."/>
            <person name="Baker D."/>
            <person name="Gharbi K."/>
            <person name="Hall N."/>
            <person name="Watson M."/>
            <person name="Adriaenssens E.M."/>
            <person name="Foster-Nyarko E."/>
            <person name="Jarju S."/>
            <person name="Secka A."/>
            <person name="Antonio M."/>
            <person name="Oren A."/>
            <person name="Chaudhuri R.R."/>
            <person name="La Ragione R."/>
            <person name="Hildebrand F."/>
            <person name="Pallen M.J."/>
        </authorList>
    </citation>
    <scope>NUCLEOTIDE SEQUENCE</scope>
    <source>
        <strain evidence="2">1063</strain>
    </source>
</reference>
<reference evidence="2" key="1">
    <citation type="submission" date="2020-10" db="EMBL/GenBank/DDBJ databases">
        <authorList>
            <person name="Gilroy R."/>
        </authorList>
    </citation>
    <scope>NUCLEOTIDE SEQUENCE</scope>
    <source>
        <strain evidence="2">1063</strain>
    </source>
</reference>
<dbReference type="Pfam" id="PF19864">
    <property type="entry name" value="Radical_SAM_N2"/>
    <property type="match status" value="1"/>
</dbReference>
<gene>
    <name evidence="2" type="ORF">IAD51_03285</name>
</gene>
<dbReference type="PANTHER" id="PTHR42731:SF1">
    <property type="entry name" value="RADICAL SAM DOMAIN PROTEIN"/>
    <property type="match status" value="1"/>
</dbReference>
<dbReference type="PANTHER" id="PTHR42731">
    <property type="entry name" value="SLL1084 PROTEIN"/>
    <property type="match status" value="1"/>
</dbReference>
<accession>A0A9D1HTX8</accession>
<dbReference type="Pfam" id="PF04055">
    <property type="entry name" value="Radical_SAM"/>
    <property type="match status" value="1"/>
</dbReference>
<dbReference type="SFLD" id="SFLDS00029">
    <property type="entry name" value="Radical_SAM"/>
    <property type="match status" value="1"/>
</dbReference>
<dbReference type="InterPro" id="IPR007197">
    <property type="entry name" value="rSAM"/>
</dbReference>
<dbReference type="SUPFAM" id="SSF102114">
    <property type="entry name" value="Radical SAM enzymes"/>
    <property type="match status" value="1"/>
</dbReference>
<proteinExistence type="predicted"/>
<dbReference type="InterPro" id="IPR045784">
    <property type="entry name" value="Radical_SAM_N2"/>
</dbReference>
<dbReference type="InterPro" id="IPR058240">
    <property type="entry name" value="rSAM_sf"/>
</dbReference>
<evidence type="ECO:0000313" key="2">
    <source>
        <dbReference type="EMBL" id="HIU21250.1"/>
    </source>
</evidence>